<dbReference type="eggNOG" id="COG0366">
    <property type="taxonomic scope" value="Bacteria"/>
</dbReference>
<dbReference type="PANTHER" id="PTHR10357:SF215">
    <property type="entry name" value="ALPHA-AMYLASE 1"/>
    <property type="match status" value="1"/>
</dbReference>
<dbReference type="Pfam" id="PF00128">
    <property type="entry name" value="Alpha-amylase"/>
    <property type="match status" value="1"/>
</dbReference>
<proteinExistence type="predicted"/>
<evidence type="ECO:0000313" key="4">
    <source>
        <dbReference type="EMBL" id="EGG30396.1"/>
    </source>
</evidence>
<dbReference type="PANTHER" id="PTHR10357">
    <property type="entry name" value="ALPHA-AMYLASE FAMILY MEMBER"/>
    <property type="match status" value="1"/>
</dbReference>
<dbReference type="Proteomes" id="UP000005615">
    <property type="component" value="Unassembled WGS sequence"/>
</dbReference>
<keyword evidence="3" id="KW-0732">Signal</keyword>
<comment type="cofactor">
    <cofactor evidence="1">
        <name>Ca(2+)</name>
        <dbReference type="ChEBI" id="CHEBI:29108"/>
    </cofactor>
</comment>
<dbReference type="SUPFAM" id="SSF51445">
    <property type="entry name" value="(Trans)glycosidases"/>
    <property type="match status" value="1"/>
</dbReference>
<dbReference type="AlphaFoldDB" id="F3KZU2"/>
<dbReference type="InterPro" id="IPR006047">
    <property type="entry name" value="GH13_cat_dom"/>
</dbReference>
<dbReference type="RefSeq" id="WP_009574936.1">
    <property type="nucleotide sequence ID" value="NZ_AEIG01000015.1"/>
</dbReference>
<dbReference type="GO" id="GO:0046872">
    <property type="term" value="F:metal ion binding"/>
    <property type="evidence" value="ECO:0007669"/>
    <property type="project" value="UniProtKB-KW"/>
</dbReference>
<keyword evidence="4" id="KW-0808">Transferase</keyword>
<protein>
    <submittedName>
        <fullName evidence="4">Cyclomaltodextrin glucanotransferase</fullName>
    </submittedName>
</protein>
<evidence type="ECO:0000256" key="3">
    <source>
        <dbReference type="ARBA" id="ARBA00022729"/>
    </source>
</evidence>
<dbReference type="EMBL" id="AEIG01000015">
    <property type="protein sequence ID" value="EGG30396.1"/>
    <property type="molecule type" value="Genomic_DNA"/>
</dbReference>
<reference evidence="4 5" key="1">
    <citation type="journal article" date="2011" name="J. Bacteriol.">
        <title>Genome sequence of strain IMCC3088, a proteorhodopsin-containing marine bacterium belonging to the OM60/NOR5 clade.</title>
        <authorList>
            <person name="Jang Y."/>
            <person name="Oh H.M."/>
            <person name="Kang I."/>
            <person name="Lee K."/>
            <person name="Yang S.J."/>
            <person name="Cho J.C."/>
        </authorList>
    </citation>
    <scope>NUCLEOTIDE SEQUENCE [LARGE SCALE GENOMIC DNA]</scope>
    <source>
        <strain evidence="4 5">IMCC3088</strain>
    </source>
</reference>
<dbReference type="GO" id="GO:0016740">
    <property type="term" value="F:transferase activity"/>
    <property type="evidence" value="ECO:0007669"/>
    <property type="project" value="UniProtKB-KW"/>
</dbReference>
<dbReference type="SUPFAM" id="SSF51011">
    <property type="entry name" value="Glycosyl hydrolase domain"/>
    <property type="match status" value="1"/>
</dbReference>
<evidence type="ECO:0000313" key="5">
    <source>
        <dbReference type="Proteomes" id="UP000005615"/>
    </source>
</evidence>
<name>F3KZU2_9GAMM</name>
<dbReference type="STRING" id="2518989.IMCC3088_535"/>
<keyword evidence="2" id="KW-0479">Metal-binding</keyword>
<dbReference type="GO" id="GO:0005975">
    <property type="term" value="P:carbohydrate metabolic process"/>
    <property type="evidence" value="ECO:0007669"/>
    <property type="project" value="InterPro"/>
</dbReference>
<dbReference type="SMART" id="SM00642">
    <property type="entry name" value="Aamy"/>
    <property type="match status" value="1"/>
</dbReference>
<accession>F3KZU2</accession>
<gene>
    <name evidence="4" type="ORF">IMCC3088_535</name>
</gene>
<dbReference type="OrthoDB" id="9805159at2"/>
<evidence type="ECO:0000256" key="1">
    <source>
        <dbReference type="ARBA" id="ARBA00001913"/>
    </source>
</evidence>
<comment type="caution">
    <text evidence="4">The sequence shown here is derived from an EMBL/GenBank/DDBJ whole genome shotgun (WGS) entry which is preliminary data.</text>
</comment>
<dbReference type="InterPro" id="IPR017853">
    <property type="entry name" value="GH"/>
</dbReference>
<dbReference type="CDD" id="cd11339">
    <property type="entry name" value="AmyAc_bac_CMD_like_2"/>
    <property type="match status" value="1"/>
</dbReference>
<sequence length="542" mass="60321">MPSVCLANKRLLVLAVCSVSWLAAASDNQTVAADIIGTKEPFASKAVYFVVTDRFVDGDPSNNQEEQGGEYPTFNRPIVNNGQAVANLGYMGGDFKGIVNNADYIAEMGFGAVWGTPVIDNPDQAFSGGFALGEGWFTDKGKTGYHGYWGVNFYELDEHLPSPGLDFTQFTQALDQAGLDFVLDIVGNHGSPSFDMPEDQPKFGEIYDQDGVLLADHKNTYPEELDMSDPLSAFFHPSQDIAQLSNFNENNPAVVEYLIGSYLHWLDAGADAIRIDTIKHVPNHFWKTVTDRLRAKYPDLFFFAEHWDHNAQAIAQHTFPENGGISVLDFPGQKAMQAVFGQEQKPMTELLSYLHLDDGVYANPYELMTFYDNHDMPRMNASDEGFIDAHNWLFTSRGIPVVYYGSETGFRRGRAEHAGNRDYYGQDRVDAGTEHPIRQALIKIASARKASVALQRGVQRNGAFSQNTAAFVREYQDAEFNETALVLLNKGDVAGTVTIYVPYSGRYQNLVTGELKELVQGEWSSEVSAHGVQVWSRRYPFE</sequence>
<organism evidence="4 5">
    <name type="scientific">Aequoribacter fuscus</name>
    <dbReference type="NCBI Taxonomy" id="2518989"/>
    <lineage>
        <taxon>Bacteria</taxon>
        <taxon>Pseudomonadati</taxon>
        <taxon>Pseudomonadota</taxon>
        <taxon>Gammaproteobacteria</taxon>
        <taxon>Cellvibrionales</taxon>
        <taxon>Halieaceae</taxon>
        <taxon>Aequoribacter</taxon>
    </lineage>
</organism>
<keyword evidence="5" id="KW-1185">Reference proteome</keyword>
<dbReference type="Gene3D" id="3.20.20.80">
    <property type="entry name" value="Glycosidases"/>
    <property type="match status" value="1"/>
</dbReference>
<evidence type="ECO:0000256" key="2">
    <source>
        <dbReference type="ARBA" id="ARBA00022723"/>
    </source>
</evidence>